<dbReference type="GO" id="GO:0015074">
    <property type="term" value="P:DNA integration"/>
    <property type="evidence" value="ECO:0007669"/>
    <property type="project" value="UniProtKB-KW"/>
</dbReference>
<dbReference type="InterPro" id="IPR013762">
    <property type="entry name" value="Integrase-like_cat_sf"/>
</dbReference>
<evidence type="ECO:0000256" key="1">
    <source>
        <dbReference type="ARBA" id="ARBA00008857"/>
    </source>
</evidence>
<dbReference type="Gene3D" id="3.30.160.390">
    <property type="entry name" value="Integrase, DNA-binding domain"/>
    <property type="match status" value="1"/>
</dbReference>
<dbReference type="InterPro" id="IPR025166">
    <property type="entry name" value="Integrase_DNA_bind_dom"/>
</dbReference>
<evidence type="ECO:0000256" key="2">
    <source>
        <dbReference type="ARBA" id="ARBA00022908"/>
    </source>
</evidence>
<organism evidence="6 7">
    <name type="scientific">Variovorax paradoxus (strain EPS)</name>
    <dbReference type="NCBI Taxonomy" id="595537"/>
    <lineage>
        <taxon>Bacteria</taxon>
        <taxon>Pseudomonadati</taxon>
        <taxon>Pseudomonadota</taxon>
        <taxon>Betaproteobacteria</taxon>
        <taxon>Burkholderiales</taxon>
        <taxon>Comamonadaceae</taxon>
        <taxon>Variovorax</taxon>
    </lineage>
</organism>
<dbReference type="InterPro" id="IPR011010">
    <property type="entry name" value="DNA_brk_join_enz"/>
</dbReference>
<dbReference type="HOGENOM" id="CLU_027562_0_0_4"/>
<dbReference type="EMBL" id="CP002417">
    <property type="protein sequence ID" value="ADU36920.1"/>
    <property type="molecule type" value="Genomic_DNA"/>
</dbReference>
<evidence type="ECO:0000313" key="7">
    <source>
        <dbReference type="Proteomes" id="UP000008917"/>
    </source>
</evidence>
<evidence type="ECO:0000313" key="6">
    <source>
        <dbReference type="EMBL" id="ADU36920.1"/>
    </source>
</evidence>
<dbReference type="OrthoDB" id="9775880at2"/>
<dbReference type="RefSeq" id="WP_013541149.1">
    <property type="nucleotide sequence ID" value="NC_014931.1"/>
</dbReference>
<dbReference type="Pfam" id="PF13356">
    <property type="entry name" value="Arm-DNA-bind_3"/>
    <property type="match status" value="1"/>
</dbReference>
<dbReference type="InterPro" id="IPR050808">
    <property type="entry name" value="Phage_Integrase"/>
</dbReference>
<feature type="domain" description="Tyr recombinase" evidence="5">
    <location>
        <begin position="202"/>
        <end position="381"/>
    </location>
</feature>
<dbReference type="InterPro" id="IPR002104">
    <property type="entry name" value="Integrase_catalytic"/>
</dbReference>
<name>E6V3P6_VARPE</name>
<accession>E6V3P6</accession>
<proteinExistence type="inferred from homology"/>
<keyword evidence="3" id="KW-0238">DNA-binding</keyword>
<dbReference type="Pfam" id="PF00589">
    <property type="entry name" value="Phage_integrase"/>
    <property type="match status" value="1"/>
</dbReference>
<dbReference type="KEGG" id="vpe:Varpa_2722"/>
<protein>
    <submittedName>
        <fullName evidence="6">Integrase family protein</fullName>
    </submittedName>
</protein>
<evidence type="ECO:0000256" key="4">
    <source>
        <dbReference type="ARBA" id="ARBA00023172"/>
    </source>
</evidence>
<dbReference type="Gene3D" id="1.10.150.130">
    <property type="match status" value="1"/>
</dbReference>
<dbReference type="Gene3D" id="1.10.443.10">
    <property type="entry name" value="Intergrase catalytic core"/>
    <property type="match status" value="1"/>
</dbReference>
<dbReference type="CDD" id="cd00801">
    <property type="entry name" value="INT_P4_C"/>
    <property type="match status" value="1"/>
</dbReference>
<keyword evidence="4" id="KW-0233">DNA recombination</keyword>
<dbReference type="GO" id="GO:0003677">
    <property type="term" value="F:DNA binding"/>
    <property type="evidence" value="ECO:0007669"/>
    <property type="project" value="UniProtKB-KW"/>
</dbReference>
<sequence length="403" mass="45080">MALTDMAARKAKPEVRSYNLTDGAGLYLQVTPAGGKLWRWNYRHDGKQKTMAFGSYPEVSIADAREAHQAARKQKAAGADPMAQRKLDKIAGVMAREHSFKAIAQQWHDQWKPNKAERHARIVWGRLENDVFPAIGARPISEVKPSELVAMIKKIAGRGAPDMAKRCLEISGQVFRYAVAHGISERNPAADIKPGDVLPPRKTNHFARVESSELPDLLRKIEAYSGTPATRLAMKLMAYTFVRTGELIGARWPEFDLDAAVWRIPPERMKMKTLHIVPLSTQAVEVLRTLQLVTGDSALLFPGERDHEKSISNNTILGALKRMGYAGRMTGHGFRGVASTELHEMGFEEAHIEAQMSHLKRNRVASAYDHSKYLKQRVAMMQTWADRLDQFRAGAKILPFKAA</sequence>
<dbReference type="PANTHER" id="PTHR30629:SF2">
    <property type="entry name" value="PROPHAGE INTEGRASE INTS-RELATED"/>
    <property type="match status" value="1"/>
</dbReference>
<gene>
    <name evidence="6" type="ordered locus">Varpa_2722</name>
</gene>
<dbReference type="InterPro" id="IPR053876">
    <property type="entry name" value="Phage_int_M"/>
</dbReference>
<reference evidence="6 7" key="2">
    <citation type="journal article" date="2013" name="Genome Announc.">
        <title>Genome of the Root-Associated Plant Growth-Promoting Bacterium Variovorax paradoxus Strain EPS.</title>
        <authorList>
            <person name="Han J.I."/>
            <person name="Spain J.C."/>
            <person name="Leadbetter J.R."/>
            <person name="Ovchinnikova G."/>
            <person name="Goodwin L.A."/>
            <person name="Han C.S."/>
            <person name="Woyke T."/>
            <person name="Davenport K.W."/>
            <person name="Orwin P.M."/>
        </authorList>
    </citation>
    <scope>NUCLEOTIDE SEQUENCE [LARGE SCALE GENOMIC DNA]</scope>
    <source>
        <strain evidence="6 7">EPS</strain>
    </source>
</reference>
<dbReference type="eggNOG" id="COG0582">
    <property type="taxonomic scope" value="Bacteria"/>
</dbReference>
<dbReference type="InterPro" id="IPR038488">
    <property type="entry name" value="Integrase_DNA-bd_sf"/>
</dbReference>
<keyword evidence="2" id="KW-0229">DNA integration</keyword>
<dbReference type="STRING" id="595537.Varpa_2722"/>
<dbReference type="PROSITE" id="PS51898">
    <property type="entry name" value="TYR_RECOMBINASE"/>
    <property type="match status" value="1"/>
</dbReference>
<dbReference type="Pfam" id="PF22022">
    <property type="entry name" value="Phage_int_M"/>
    <property type="match status" value="1"/>
</dbReference>
<dbReference type="SUPFAM" id="SSF56349">
    <property type="entry name" value="DNA breaking-rejoining enzymes"/>
    <property type="match status" value="1"/>
</dbReference>
<evidence type="ECO:0000256" key="3">
    <source>
        <dbReference type="ARBA" id="ARBA00023125"/>
    </source>
</evidence>
<comment type="similarity">
    <text evidence="1">Belongs to the 'phage' integrase family.</text>
</comment>
<dbReference type="GO" id="GO:0006310">
    <property type="term" value="P:DNA recombination"/>
    <property type="evidence" value="ECO:0007669"/>
    <property type="project" value="UniProtKB-KW"/>
</dbReference>
<dbReference type="InterPro" id="IPR010998">
    <property type="entry name" value="Integrase_recombinase_N"/>
</dbReference>
<dbReference type="PANTHER" id="PTHR30629">
    <property type="entry name" value="PROPHAGE INTEGRASE"/>
    <property type="match status" value="1"/>
</dbReference>
<dbReference type="Proteomes" id="UP000008917">
    <property type="component" value="Chromosome"/>
</dbReference>
<dbReference type="AlphaFoldDB" id="E6V3P6"/>
<evidence type="ECO:0000259" key="5">
    <source>
        <dbReference type="PROSITE" id="PS51898"/>
    </source>
</evidence>
<reference evidence="7" key="1">
    <citation type="submission" date="2010-12" db="EMBL/GenBank/DDBJ databases">
        <title>Complete sequence of Variovorax paradoxus EPS.</title>
        <authorList>
            <consortium name="US DOE Joint Genome Institute"/>
            <person name="Lucas S."/>
            <person name="Copeland A."/>
            <person name="Lapidus A."/>
            <person name="Cheng J.-F."/>
            <person name="Goodwin L."/>
            <person name="Pitluck S."/>
            <person name="Teshima H."/>
            <person name="Detter J.C."/>
            <person name="Han C."/>
            <person name="Tapia R."/>
            <person name="Land M."/>
            <person name="Hauser L."/>
            <person name="Kyrpides N."/>
            <person name="Ivanova N."/>
            <person name="Ovchinnikova G."/>
            <person name="Orwin P."/>
            <person name="Han J.-I.G."/>
            <person name="Woyke T."/>
        </authorList>
    </citation>
    <scope>NUCLEOTIDE SEQUENCE [LARGE SCALE GENOMIC DNA]</scope>
    <source>
        <strain evidence="7">EPS</strain>
    </source>
</reference>